<keyword evidence="5" id="KW-0156">Chromatin regulator</keyword>
<dbReference type="InParanoid" id="T1FXQ8"/>
<dbReference type="OrthoDB" id="1741719at2759"/>
<name>T1FXQ8_HELRO</name>
<evidence type="ECO:0000256" key="6">
    <source>
        <dbReference type="ARBA" id="ARBA00023242"/>
    </source>
</evidence>
<dbReference type="EMBL" id="AMQM01000658">
    <property type="status" value="NOT_ANNOTATED_CDS"/>
    <property type="molecule type" value="Genomic_DNA"/>
</dbReference>
<dbReference type="RefSeq" id="XP_009016002.1">
    <property type="nucleotide sequence ID" value="XM_009017754.1"/>
</dbReference>
<evidence type="ECO:0000313" key="12">
    <source>
        <dbReference type="Proteomes" id="UP000015101"/>
    </source>
</evidence>
<dbReference type="SUPFAM" id="SSF50978">
    <property type="entry name" value="WD40 repeat-like"/>
    <property type="match status" value="1"/>
</dbReference>
<keyword evidence="8" id="KW-1133">Transmembrane helix</keyword>
<dbReference type="InterPro" id="IPR055410">
    <property type="entry name" value="Beta-prop_CAF1B_HIR1"/>
</dbReference>
<comment type="subcellular location">
    <subcellularLocation>
        <location evidence="1">Nucleus</location>
    </subcellularLocation>
</comment>
<comment type="similarity">
    <text evidence="2">Belongs to the WD repeat HIR1 family.</text>
</comment>
<dbReference type="PANTHER" id="PTHR13831">
    <property type="entry name" value="MEMBER OF THE HIR1 FAMILY OF WD-REPEAT PROTEINS"/>
    <property type="match status" value="1"/>
</dbReference>
<dbReference type="eggNOG" id="KOG0973">
    <property type="taxonomic scope" value="Eukaryota"/>
</dbReference>
<dbReference type="FunFam" id="2.130.10.10:FF:002340">
    <property type="entry name" value="Protein HIRA"/>
    <property type="match status" value="1"/>
</dbReference>
<dbReference type="InterPro" id="IPR036322">
    <property type="entry name" value="WD40_repeat_dom_sf"/>
</dbReference>
<dbReference type="PROSITE" id="PS50294">
    <property type="entry name" value="WD_REPEATS_REGION"/>
    <property type="match status" value="3"/>
</dbReference>
<evidence type="ECO:0000313" key="11">
    <source>
        <dbReference type="EnsemblMetazoa" id="HelroP64173"/>
    </source>
</evidence>
<organism evidence="11 12">
    <name type="scientific">Helobdella robusta</name>
    <name type="common">Californian leech</name>
    <dbReference type="NCBI Taxonomy" id="6412"/>
    <lineage>
        <taxon>Eukaryota</taxon>
        <taxon>Metazoa</taxon>
        <taxon>Spiralia</taxon>
        <taxon>Lophotrochozoa</taxon>
        <taxon>Annelida</taxon>
        <taxon>Clitellata</taxon>
        <taxon>Hirudinea</taxon>
        <taxon>Rhynchobdellida</taxon>
        <taxon>Glossiphoniidae</taxon>
        <taxon>Helobdella</taxon>
    </lineage>
</organism>
<keyword evidence="6" id="KW-0539">Nucleus</keyword>
<evidence type="ECO:0000256" key="8">
    <source>
        <dbReference type="SAM" id="Phobius"/>
    </source>
</evidence>
<dbReference type="GO" id="GO:0005634">
    <property type="term" value="C:nucleus"/>
    <property type="evidence" value="ECO:0007669"/>
    <property type="project" value="UniProtKB-SubCell"/>
</dbReference>
<accession>T1FXQ8</accession>
<keyword evidence="8" id="KW-0812">Transmembrane</keyword>
<dbReference type="InterPro" id="IPR001680">
    <property type="entry name" value="WD40_rpt"/>
</dbReference>
<proteinExistence type="inferred from homology"/>
<sequence length="398" mass="44201">MKLLKPAWVSHDEKPIFSIDIHPDGSRFATGGQGDSSGAGKVIIWNMEPVRDADMEDDQKVPKILCQMDNHLACVNCVRWSNDGKYLASGGDDKFVMIWQTSRYGGQTSSFGCNGKMLNYESWRICVTLSGHSGDVLGLAWSPHNLWLASCSVDNNIIIWNALKFPEIVATLKGHSGMVKGLTWDPIGTYLASQSDDKSIRVWRTYDWKEETCITKPFSECGGTTHMLRLDWSPDGEYLVTAHAMNNSGPTAQIVERAGWKTNRDFVGHRKAITCVRFSPCVMVRNSKEGEKTPSQHHVVCAVGSKDRSVSIWATHLKRPVIVMHDLFTSAILDMSWSSDGMEMMCCSWDGTIAYFGFNSTELGNPVSNQEKVGRAVLLASSFLIYLIGALYAILNDL</sequence>
<reference evidence="11" key="3">
    <citation type="submission" date="2015-06" db="UniProtKB">
        <authorList>
            <consortium name="EnsemblMetazoa"/>
        </authorList>
    </citation>
    <scope>IDENTIFICATION</scope>
</reference>
<reference evidence="12" key="1">
    <citation type="submission" date="2012-12" db="EMBL/GenBank/DDBJ databases">
        <authorList>
            <person name="Hellsten U."/>
            <person name="Grimwood J."/>
            <person name="Chapman J.A."/>
            <person name="Shapiro H."/>
            <person name="Aerts A."/>
            <person name="Otillar R.P."/>
            <person name="Terry A.Y."/>
            <person name="Boore J.L."/>
            <person name="Simakov O."/>
            <person name="Marletaz F."/>
            <person name="Cho S.-J."/>
            <person name="Edsinger-Gonzales E."/>
            <person name="Havlak P."/>
            <person name="Kuo D.-H."/>
            <person name="Larsson T."/>
            <person name="Lv J."/>
            <person name="Arendt D."/>
            <person name="Savage R."/>
            <person name="Osoegawa K."/>
            <person name="de Jong P."/>
            <person name="Lindberg D.R."/>
            <person name="Seaver E.C."/>
            <person name="Weisblat D.A."/>
            <person name="Putnam N.H."/>
            <person name="Grigoriev I.V."/>
            <person name="Rokhsar D.S."/>
        </authorList>
    </citation>
    <scope>NUCLEOTIDE SEQUENCE</scope>
</reference>
<reference evidence="10 12" key="2">
    <citation type="journal article" date="2013" name="Nature">
        <title>Insights into bilaterian evolution from three spiralian genomes.</title>
        <authorList>
            <person name="Simakov O."/>
            <person name="Marletaz F."/>
            <person name="Cho S.J."/>
            <person name="Edsinger-Gonzales E."/>
            <person name="Havlak P."/>
            <person name="Hellsten U."/>
            <person name="Kuo D.H."/>
            <person name="Larsson T."/>
            <person name="Lv J."/>
            <person name="Arendt D."/>
            <person name="Savage R."/>
            <person name="Osoegawa K."/>
            <person name="de Jong P."/>
            <person name="Grimwood J."/>
            <person name="Chapman J.A."/>
            <person name="Shapiro H."/>
            <person name="Aerts A."/>
            <person name="Otillar R.P."/>
            <person name="Terry A.Y."/>
            <person name="Boore J.L."/>
            <person name="Grigoriev I.V."/>
            <person name="Lindberg D.R."/>
            <person name="Seaver E.C."/>
            <person name="Weisblat D.A."/>
            <person name="Putnam N.H."/>
            <person name="Rokhsar D.S."/>
        </authorList>
    </citation>
    <scope>NUCLEOTIDE SEQUENCE</scope>
</reference>
<dbReference type="PANTHER" id="PTHR13831:SF0">
    <property type="entry name" value="PROTEIN HIRA"/>
    <property type="match status" value="1"/>
</dbReference>
<dbReference type="SMART" id="SM00320">
    <property type="entry name" value="WD40"/>
    <property type="match status" value="6"/>
</dbReference>
<dbReference type="AlphaFoldDB" id="T1FXQ8"/>
<dbReference type="Gene3D" id="2.130.10.10">
    <property type="entry name" value="YVTN repeat-like/Quinoprotein amine dehydrogenase"/>
    <property type="match status" value="2"/>
</dbReference>
<dbReference type="KEGG" id="hro:HELRODRAFT_64173"/>
<dbReference type="EMBL" id="KB096324">
    <property type="protein sequence ID" value="ESO06634.1"/>
    <property type="molecule type" value="Genomic_DNA"/>
</dbReference>
<feature type="repeat" description="WD" evidence="7">
    <location>
        <begin position="172"/>
        <end position="203"/>
    </location>
</feature>
<feature type="transmembrane region" description="Helical" evidence="8">
    <location>
        <begin position="376"/>
        <end position="395"/>
    </location>
</feature>
<dbReference type="STRING" id="6412.T1FXQ8"/>
<dbReference type="Pfam" id="PF00400">
    <property type="entry name" value="WD40"/>
    <property type="match status" value="2"/>
</dbReference>
<dbReference type="PROSITE" id="PS50082">
    <property type="entry name" value="WD_REPEATS_2"/>
    <property type="match status" value="3"/>
</dbReference>
<dbReference type="CDD" id="cd00200">
    <property type="entry name" value="WD40"/>
    <property type="match status" value="1"/>
</dbReference>
<evidence type="ECO:0000256" key="1">
    <source>
        <dbReference type="ARBA" id="ARBA00004123"/>
    </source>
</evidence>
<feature type="repeat" description="WD" evidence="7">
    <location>
        <begin position="68"/>
        <end position="100"/>
    </location>
</feature>
<dbReference type="Pfam" id="PF24105">
    <property type="entry name" value="Beta-prop_CAF1B_HIR1"/>
    <property type="match status" value="1"/>
</dbReference>
<feature type="repeat" description="WD" evidence="7">
    <location>
        <begin position="129"/>
        <end position="161"/>
    </location>
</feature>
<dbReference type="GeneID" id="20213606"/>
<dbReference type="EnsemblMetazoa" id="HelroT64173">
    <property type="protein sequence ID" value="HelroP64173"/>
    <property type="gene ID" value="HelroG64173"/>
</dbReference>
<evidence type="ECO:0000256" key="7">
    <source>
        <dbReference type="PROSITE-ProRule" id="PRU00221"/>
    </source>
</evidence>
<dbReference type="InterPro" id="IPR031120">
    <property type="entry name" value="HIR1-like"/>
</dbReference>
<evidence type="ECO:0000259" key="9">
    <source>
        <dbReference type="Pfam" id="PF24105"/>
    </source>
</evidence>
<keyword evidence="3 7" id="KW-0853">WD repeat</keyword>
<dbReference type="FunFam" id="2.130.10.10:FF:001071">
    <property type="entry name" value="Protein HIRA"/>
    <property type="match status" value="1"/>
</dbReference>
<feature type="domain" description="CAF1B/HIR1 beta-propeller" evidence="9">
    <location>
        <begin position="1"/>
        <end position="213"/>
    </location>
</feature>
<evidence type="ECO:0000313" key="10">
    <source>
        <dbReference type="EMBL" id="ESO06634.1"/>
    </source>
</evidence>
<dbReference type="OMA" id="WIVENHR"/>
<dbReference type="GO" id="GO:0006351">
    <property type="term" value="P:DNA-templated transcription"/>
    <property type="evidence" value="ECO:0007669"/>
    <property type="project" value="InterPro"/>
</dbReference>
<keyword evidence="8" id="KW-0472">Membrane</keyword>
<protein>
    <recommendedName>
        <fullName evidence="9">CAF1B/HIR1 beta-propeller domain-containing protein</fullName>
    </recommendedName>
</protein>
<dbReference type="CTD" id="20213606"/>
<evidence type="ECO:0000256" key="4">
    <source>
        <dbReference type="ARBA" id="ARBA00022737"/>
    </source>
</evidence>
<dbReference type="InterPro" id="IPR015943">
    <property type="entry name" value="WD40/YVTN_repeat-like_dom_sf"/>
</dbReference>
<keyword evidence="12" id="KW-1185">Reference proteome</keyword>
<evidence type="ECO:0000256" key="3">
    <source>
        <dbReference type="ARBA" id="ARBA00022574"/>
    </source>
</evidence>
<dbReference type="HOGENOM" id="CLU_010127_1_0_1"/>
<dbReference type="Proteomes" id="UP000015101">
    <property type="component" value="Unassembled WGS sequence"/>
</dbReference>
<evidence type="ECO:0000256" key="5">
    <source>
        <dbReference type="ARBA" id="ARBA00022853"/>
    </source>
</evidence>
<keyword evidence="4" id="KW-0677">Repeat</keyword>
<dbReference type="GO" id="GO:0006325">
    <property type="term" value="P:chromatin organization"/>
    <property type="evidence" value="ECO:0007669"/>
    <property type="project" value="UniProtKB-KW"/>
</dbReference>
<gene>
    <name evidence="11" type="primary">20213606</name>
    <name evidence="10" type="ORF">HELRODRAFT_64173</name>
</gene>
<evidence type="ECO:0000256" key="2">
    <source>
        <dbReference type="ARBA" id="ARBA00007306"/>
    </source>
</evidence>